<evidence type="ECO:0000259" key="6">
    <source>
        <dbReference type="Pfam" id="PF15469"/>
    </source>
</evidence>
<reference evidence="7 8" key="1">
    <citation type="submission" date="2020-08" db="EMBL/GenBank/DDBJ databases">
        <title>The completed genome sequence of the pathogenic ascomycete fungus Penicillium digitatum.</title>
        <authorList>
            <person name="Wang M."/>
        </authorList>
    </citation>
    <scope>NUCLEOTIDE SEQUENCE [LARGE SCALE GENOMIC DNA]</scope>
    <source>
        <strain evidence="7 8">PdW03</strain>
    </source>
</reference>
<keyword evidence="4" id="KW-0653">Protein transport</keyword>
<feature type="compositionally biased region" description="Basic and acidic residues" evidence="5">
    <location>
        <begin position="65"/>
        <end position="75"/>
    </location>
</feature>
<keyword evidence="3 4" id="KW-0268">Exocytosis</keyword>
<evidence type="ECO:0000256" key="5">
    <source>
        <dbReference type="SAM" id="MobiDB-lite"/>
    </source>
</evidence>
<dbReference type="InterPro" id="IPR029175">
    <property type="entry name" value="EXOC2/Sec5"/>
</dbReference>
<feature type="compositionally biased region" description="Polar residues" evidence="5">
    <location>
        <begin position="196"/>
        <end position="205"/>
    </location>
</feature>
<dbReference type="GO" id="GO:0015031">
    <property type="term" value="P:protein transport"/>
    <property type="evidence" value="ECO:0007669"/>
    <property type="project" value="UniProtKB-KW"/>
</dbReference>
<dbReference type="GeneID" id="26231136"/>
<comment type="subunit">
    <text evidence="4">Component of the exocyst complex.</text>
</comment>
<accession>A0A7T7BPA6</accession>
<evidence type="ECO:0000313" key="8">
    <source>
        <dbReference type="Proteomes" id="UP000595662"/>
    </source>
</evidence>
<evidence type="ECO:0000313" key="7">
    <source>
        <dbReference type="EMBL" id="QQK47089.1"/>
    </source>
</evidence>
<dbReference type="Proteomes" id="UP000595662">
    <property type="component" value="Chromosome 5"/>
</dbReference>
<protein>
    <recommendedName>
        <fullName evidence="4">Exocyst complex component SEC5</fullName>
    </recommendedName>
</protein>
<feature type="domain" description="Exocyst complex component EXOC2/Sec5 N-terminal" evidence="6">
    <location>
        <begin position="78"/>
        <end position="1015"/>
    </location>
</feature>
<sequence length="1033" mass="114834">MADLDVASHYNLPSEFPEEWPASLDVDDEPEEQPVQRTDSRPRKSRYIALERSTSDWRSNFGSRRGKEGRDKAREDEPDPLGINDSVLRTLKQRGVPLEEDGKSRFLLSSTSFSPALFLSQAHHSASIESLTGGLDNLSHSIDQKSASLKVLVEANFERFVRAKATIDSVYTEMRNQGVEKQHSMSPRRSGHFRNYSGQQRSSSPAPVVPKKTALVKESEFGMKGIRGPLVEASVKAEEVWGPALGGRERENVLKSVVETMEKHREVYEIGSKLSKSIQQRDYDAVFEQYTIARTLANRAKEIAEQASSSHRQLNDSETHTILAMGRMWVDVDQQIHDFKRDLWKRLADAPTTSTTSTASGPVEEHMELIGALLELGVEDNPILTWLRSREEFLKTKITGFCDRCKVEIEILRRRLAGGERPTSQAAASYLRLAPRDGVVEVPGILDTDQVIELWECMQTFLTRLLSSQNGLLGEVLDFWEVAQSFIDGNRQRLLPAGFEGESRKHHLLSDDKIKELEKGVVVLVNIVRENVLALFTKPPTEDISIIFTPIPASPSTPEPRGVTPTESRFKLDPRNLPYPPPKLGEHWEDFAFWPPFSNSLSGVHYLSKFLITVGTAASEMAALRPIGGAGKTYDLLKTLVSVARERCARVACAAWSKDAEICKMLEDWKRDSEKRDLTKMPGFFVAFEGAILGGMQKILYISEAMAKPGSVDVVTQPPAKLLQMVRSQFVSSVYKALSGLVENAEHLTTVDDKNEWVIARPAMTSQATDAVLSVLSADSVDSWNRNVRILLTLSNLKVLQADHVPQLISNFETSFSVKLTEEAKTVRDMLSQIEDKLFQSYITPTTALLRKTITTGIASPDWEPSVDRPEQVRPYVYNAMLTMVLVHTEISTTIPSTVSPGASRAASSSPSSLLATVLTHLLSQISSSLLDAFRARTSFSLAALMQATLDTEFIAQTLSAYITEEASNVQSQIYVELDCRTTNEARTKLKAELGDMRVTLKRLRDRTKGEFACFKKPRSGGGNSKPSGAAAM</sequence>
<proteinExistence type="inferred from homology"/>
<feature type="region of interest" description="Disordered" evidence="5">
    <location>
        <begin position="555"/>
        <end position="575"/>
    </location>
</feature>
<gene>
    <name evidence="7" type="ORF">Pdw03_1987</name>
</gene>
<dbReference type="GO" id="GO:0006893">
    <property type="term" value="P:Golgi to plasma membrane transport"/>
    <property type="evidence" value="ECO:0007669"/>
    <property type="project" value="UniProtKB-UniRule"/>
</dbReference>
<dbReference type="RefSeq" id="XP_014536277.1">
    <property type="nucleotide sequence ID" value="XM_014680791.1"/>
</dbReference>
<keyword evidence="2 4" id="KW-0813">Transport</keyword>
<dbReference type="InterPro" id="IPR039481">
    <property type="entry name" value="EXOC2/Sec5_N_dom"/>
</dbReference>
<dbReference type="PANTHER" id="PTHR13043:SF1">
    <property type="entry name" value="EXOCYST COMPLEX COMPONENT 2"/>
    <property type="match status" value="1"/>
</dbReference>
<dbReference type="GO" id="GO:0000145">
    <property type="term" value="C:exocyst"/>
    <property type="evidence" value="ECO:0007669"/>
    <property type="project" value="UniProtKB-UniRule"/>
</dbReference>
<comment type="function">
    <text evidence="4">Component of the exocyst complex involved in the docking of exocytic vesicles with fusion sites on the plasma membrane.</text>
</comment>
<evidence type="ECO:0000256" key="4">
    <source>
        <dbReference type="RuleBase" id="RU365069"/>
    </source>
</evidence>
<evidence type="ECO:0000256" key="3">
    <source>
        <dbReference type="ARBA" id="ARBA00022483"/>
    </source>
</evidence>
<evidence type="ECO:0000256" key="1">
    <source>
        <dbReference type="ARBA" id="ARBA00010578"/>
    </source>
</evidence>
<dbReference type="GO" id="GO:0006887">
    <property type="term" value="P:exocytosis"/>
    <property type="evidence" value="ECO:0007669"/>
    <property type="project" value="UniProtKB-KW"/>
</dbReference>
<dbReference type="KEGG" id="pdp:PDIP_28160"/>
<dbReference type="Pfam" id="PF15469">
    <property type="entry name" value="Sec5"/>
    <property type="match status" value="1"/>
</dbReference>
<evidence type="ECO:0000256" key="2">
    <source>
        <dbReference type="ARBA" id="ARBA00022448"/>
    </source>
</evidence>
<dbReference type="VEuPathDB" id="FungiDB:PDIP_28160"/>
<organism evidence="7 8">
    <name type="scientific">Penicillium digitatum</name>
    <name type="common">Green mold</name>
    <dbReference type="NCBI Taxonomy" id="36651"/>
    <lineage>
        <taxon>Eukaryota</taxon>
        <taxon>Fungi</taxon>
        <taxon>Dikarya</taxon>
        <taxon>Ascomycota</taxon>
        <taxon>Pezizomycotina</taxon>
        <taxon>Eurotiomycetes</taxon>
        <taxon>Eurotiomycetidae</taxon>
        <taxon>Eurotiales</taxon>
        <taxon>Aspergillaceae</taxon>
        <taxon>Penicillium</taxon>
    </lineage>
</organism>
<dbReference type="OMA" id="RMWMDVD"/>
<name>A0A7T7BPA6_PENDI</name>
<comment type="similarity">
    <text evidence="1 4">Belongs to the SEC5 family.</text>
</comment>
<feature type="region of interest" description="Disordered" evidence="5">
    <location>
        <begin position="178"/>
        <end position="210"/>
    </location>
</feature>
<feature type="region of interest" description="Disordered" evidence="5">
    <location>
        <begin position="1"/>
        <end position="84"/>
    </location>
</feature>
<dbReference type="PANTHER" id="PTHR13043">
    <property type="entry name" value="EXOCYST COMPLEX COMPONENT SEC5"/>
    <property type="match status" value="1"/>
</dbReference>
<dbReference type="AlphaFoldDB" id="A0A7T7BPA6"/>
<dbReference type="EMBL" id="CP060778">
    <property type="protein sequence ID" value="QQK47089.1"/>
    <property type="molecule type" value="Genomic_DNA"/>
</dbReference>